<sequence>MSGGDGYLTNPLFREIAALMTQAGIPFRVEQGAKHFHVVFTHLGVERTQILHLGPNNKRSTARKTVIRFRKIVEAERAWREQQTSPELELEQPAMSEQCPPEPANDEDDGSVEFGPVVSLKDGRPTTTSRNIAADFGKSHRDVLRAIDNLIKLRPDLRARNFAQTTIETPMPTGGTRSDRIFEMDRDGFALLAMGFTGERALSWKLSYLGAFNAMEDKLRRMSPPVAAIDTDAMKANAQLAASAAGGAAKNAVTPHMRQIDGKMAHFDDRLTKMAKWFQGSRRETNAKIDALLTILAKPSAVALQMNDYIEIGGVYEVAGVPPNVARRGILSANIRRSLDDYAIDQHVLAAHATVRGQKVRHWPKSLVADWLAEIGHALIDRHLRAHGAQTAQLRLIQS</sequence>
<evidence type="ECO:0000256" key="1">
    <source>
        <dbReference type="SAM" id="MobiDB-lite"/>
    </source>
</evidence>
<keyword evidence="3" id="KW-1185">Reference proteome</keyword>
<dbReference type="Proteomes" id="UP001596053">
    <property type="component" value="Unassembled WGS sequence"/>
</dbReference>
<dbReference type="NCBIfam" id="TIGR02681">
    <property type="entry name" value="phage_pRha"/>
    <property type="match status" value="1"/>
</dbReference>
<organism evidence="2 3">
    <name type="scientific">Bosea eneae</name>
    <dbReference type="NCBI Taxonomy" id="151454"/>
    <lineage>
        <taxon>Bacteria</taxon>
        <taxon>Pseudomonadati</taxon>
        <taxon>Pseudomonadota</taxon>
        <taxon>Alphaproteobacteria</taxon>
        <taxon>Hyphomicrobiales</taxon>
        <taxon>Boseaceae</taxon>
        <taxon>Bosea</taxon>
    </lineage>
</organism>
<evidence type="ECO:0000313" key="3">
    <source>
        <dbReference type="Proteomes" id="UP001596053"/>
    </source>
</evidence>
<evidence type="ECO:0000313" key="2">
    <source>
        <dbReference type="EMBL" id="MFC5423245.1"/>
    </source>
</evidence>
<proteinExistence type="predicted"/>
<accession>A0ABW0J154</accession>
<dbReference type="Pfam" id="PF09669">
    <property type="entry name" value="Phage_pRha"/>
    <property type="match status" value="1"/>
</dbReference>
<dbReference type="RefSeq" id="WP_377801410.1">
    <property type="nucleotide sequence ID" value="NZ_JBHSLW010000067.1"/>
</dbReference>
<dbReference type="EMBL" id="JBHSLW010000067">
    <property type="protein sequence ID" value="MFC5423245.1"/>
    <property type="molecule type" value="Genomic_DNA"/>
</dbReference>
<name>A0ABW0J154_9HYPH</name>
<protein>
    <submittedName>
        <fullName evidence="2">Rha family transcriptional regulator</fullName>
    </submittedName>
</protein>
<dbReference type="InterPro" id="IPR014054">
    <property type="entry name" value="Phage_regulatory_Rha"/>
</dbReference>
<feature type="region of interest" description="Disordered" evidence="1">
    <location>
        <begin position="80"/>
        <end position="126"/>
    </location>
</feature>
<gene>
    <name evidence="2" type="ORF">ACFPOB_27240</name>
</gene>
<reference evidence="3" key="1">
    <citation type="journal article" date="2019" name="Int. J. Syst. Evol. Microbiol.">
        <title>The Global Catalogue of Microorganisms (GCM) 10K type strain sequencing project: providing services to taxonomists for standard genome sequencing and annotation.</title>
        <authorList>
            <consortium name="The Broad Institute Genomics Platform"/>
            <consortium name="The Broad Institute Genome Sequencing Center for Infectious Disease"/>
            <person name="Wu L."/>
            <person name="Ma J."/>
        </authorList>
    </citation>
    <scope>NUCLEOTIDE SEQUENCE [LARGE SCALE GENOMIC DNA]</scope>
    <source>
        <strain evidence="3">NCAIM B.01391</strain>
    </source>
</reference>
<comment type="caution">
    <text evidence="2">The sequence shown here is derived from an EMBL/GenBank/DDBJ whole genome shotgun (WGS) entry which is preliminary data.</text>
</comment>